<dbReference type="Gene3D" id="3.30.710.10">
    <property type="entry name" value="Potassium Channel Kv1.1, Chain A"/>
    <property type="match status" value="1"/>
</dbReference>
<dbReference type="PANTHER" id="PTHR24413">
    <property type="entry name" value="SPECKLE-TYPE POZ PROTEIN"/>
    <property type="match status" value="1"/>
</dbReference>
<protein>
    <submittedName>
        <fullName evidence="2">BTB-domain-containing protein</fullName>
    </submittedName>
</protein>
<evidence type="ECO:0000313" key="3">
    <source>
        <dbReference type="Proteomes" id="UP000439903"/>
    </source>
</evidence>
<sequence length="184" mass="21476">MNKELIKNFSNLLENSKNFDNLLENSKKFFDVKIKVGETPKIKEFKAHSIILSARSDYFKAALSSQWARREDGIIVFDKPNISPPVFEILINYIYTGTFSNDYEVNLFDIFIAADEMGLFEITQKVKKRLRNKANGYLKNGKVLKALEFYEEILKNCPYSTEDQECASKWDLSRYRHVFSSNLE</sequence>
<organism evidence="2 3">
    <name type="scientific">Gigaspora margarita</name>
    <dbReference type="NCBI Taxonomy" id="4874"/>
    <lineage>
        <taxon>Eukaryota</taxon>
        <taxon>Fungi</taxon>
        <taxon>Fungi incertae sedis</taxon>
        <taxon>Mucoromycota</taxon>
        <taxon>Glomeromycotina</taxon>
        <taxon>Glomeromycetes</taxon>
        <taxon>Diversisporales</taxon>
        <taxon>Gigasporaceae</taxon>
        <taxon>Gigaspora</taxon>
    </lineage>
</organism>
<dbReference type="PROSITE" id="PS50097">
    <property type="entry name" value="BTB"/>
    <property type="match status" value="1"/>
</dbReference>
<proteinExistence type="predicted"/>
<keyword evidence="3" id="KW-1185">Reference proteome</keyword>
<dbReference type="Pfam" id="PF00651">
    <property type="entry name" value="BTB"/>
    <property type="match status" value="1"/>
</dbReference>
<comment type="caution">
    <text evidence="2">The sequence shown here is derived from an EMBL/GenBank/DDBJ whole genome shotgun (WGS) entry which is preliminary data.</text>
</comment>
<reference evidence="2 3" key="1">
    <citation type="journal article" date="2019" name="Environ. Microbiol.">
        <title>At the nexus of three kingdoms: the genome of the mycorrhizal fungus Gigaspora margarita provides insights into plant, endobacterial and fungal interactions.</title>
        <authorList>
            <person name="Venice F."/>
            <person name="Ghignone S."/>
            <person name="Salvioli di Fossalunga A."/>
            <person name="Amselem J."/>
            <person name="Novero M."/>
            <person name="Xianan X."/>
            <person name="Sedzielewska Toro K."/>
            <person name="Morin E."/>
            <person name="Lipzen A."/>
            <person name="Grigoriev I.V."/>
            <person name="Henrissat B."/>
            <person name="Martin F.M."/>
            <person name="Bonfante P."/>
        </authorList>
    </citation>
    <scope>NUCLEOTIDE SEQUENCE [LARGE SCALE GENOMIC DNA]</scope>
    <source>
        <strain evidence="2 3">BEG34</strain>
    </source>
</reference>
<dbReference type="CDD" id="cd18186">
    <property type="entry name" value="BTB_POZ_ZBTB_KLHL-like"/>
    <property type="match status" value="1"/>
</dbReference>
<dbReference type="EMBL" id="WTPW01001784">
    <property type="protein sequence ID" value="KAF0414548.1"/>
    <property type="molecule type" value="Genomic_DNA"/>
</dbReference>
<gene>
    <name evidence="2" type="ORF">F8M41_007684</name>
</gene>
<feature type="domain" description="BTB" evidence="1">
    <location>
        <begin position="30"/>
        <end position="103"/>
    </location>
</feature>
<evidence type="ECO:0000313" key="2">
    <source>
        <dbReference type="EMBL" id="KAF0414548.1"/>
    </source>
</evidence>
<name>A0A8H3X775_GIGMA</name>
<dbReference type="AlphaFoldDB" id="A0A8H3X775"/>
<dbReference type="SMART" id="SM00225">
    <property type="entry name" value="BTB"/>
    <property type="match status" value="1"/>
</dbReference>
<dbReference type="InterPro" id="IPR011333">
    <property type="entry name" value="SKP1/BTB/POZ_sf"/>
</dbReference>
<dbReference type="InterPro" id="IPR000210">
    <property type="entry name" value="BTB/POZ_dom"/>
</dbReference>
<dbReference type="OrthoDB" id="6359816at2759"/>
<dbReference type="Proteomes" id="UP000439903">
    <property type="component" value="Unassembled WGS sequence"/>
</dbReference>
<evidence type="ECO:0000259" key="1">
    <source>
        <dbReference type="PROSITE" id="PS50097"/>
    </source>
</evidence>
<dbReference type="SUPFAM" id="SSF54695">
    <property type="entry name" value="POZ domain"/>
    <property type="match status" value="1"/>
</dbReference>
<accession>A0A8H3X775</accession>